<dbReference type="eggNOG" id="COG2273">
    <property type="taxonomic scope" value="Bacteria"/>
</dbReference>
<evidence type="ECO:0000256" key="2">
    <source>
        <dbReference type="SAM" id="MobiDB-lite"/>
    </source>
</evidence>
<evidence type="ECO:0000259" key="5">
    <source>
        <dbReference type="PROSITE" id="PS51762"/>
    </source>
</evidence>
<dbReference type="PROSITE" id="PS51762">
    <property type="entry name" value="GH16_2"/>
    <property type="match status" value="1"/>
</dbReference>
<dbReference type="Pfam" id="PF07554">
    <property type="entry name" value="FIVAR"/>
    <property type="match status" value="1"/>
</dbReference>
<evidence type="ECO:0000256" key="4">
    <source>
        <dbReference type="SAM" id="SignalP"/>
    </source>
</evidence>
<feature type="region of interest" description="Disordered" evidence="2">
    <location>
        <begin position="812"/>
        <end position="843"/>
    </location>
</feature>
<evidence type="ECO:0000313" key="6">
    <source>
        <dbReference type="EMBL" id="EFW06703.1"/>
    </source>
</evidence>
<dbReference type="Gene3D" id="2.60.120.200">
    <property type="match status" value="1"/>
</dbReference>
<keyword evidence="3" id="KW-0472">Membrane</keyword>
<evidence type="ECO:0000256" key="1">
    <source>
        <dbReference type="ARBA" id="ARBA00006865"/>
    </source>
</evidence>
<dbReference type="Gene3D" id="1.20.1270.90">
    <property type="entry name" value="AF1782-like"/>
    <property type="match status" value="1"/>
</dbReference>
<dbReference type="HOGENOM" id="CLU_021733_0_0_9"/>
<dbReference type="Gene3D" id="2.60.120.260">
    <property type="entry name" value="Galactose-binding domain-like"/>
    <property type="match status" value="1"/>
</dbReference>
<dbReference type="SUPFAM" id="SSF49785">
    <property type="entry name" value="Galactose-binding domain-like"/>
    <property type="match status" value="1"/>
</dbReference>
<dbReference type="InterPro" id="IPR008979">
    <property type="entry name" value="Galactose-bd-like_sf"/>
</dbReference>
<feature type="domain" description="GH16" evidence="5">
    <location>
        <begin position="170"/>
        <end position="468"/>
    </location>
</feature>
<reference evidence="6 7" key="1">
    <citation type="submission" date="2010-12" db="EMBL/GenBank/DDBJ databases">
        <title>The Genome Sequence of Coprobacillus sp. strain 29_1.</title>
        <authorList>
            <consortium name="The Broad Institute Genome Sequencing Platform"/>
            <person name="Earl A."/>
            <person name="Ward D."/>
            <person name="Feldgarden M."/>
            <person name="Gevers D."/>
            <person name="Daigneault M."/>
            <person name="Sibley C.D."/>
            <person name="White A."/>
            <person name="Strauss J."/>
            <person name="Allen-Vercoe E."/>
            <person name="Young S.K."/>
            <person name="Zeng Q."/>
            <person name="Gargeya S."/>
            <person name="Fitzgerald M."/>
            <person name="Haas B."/>
            <person name="Abouelleil A."/>
            <person name="Alvarado L."/>
            <person name="Arachchi H.M."/>
            <person name="Berlin A."/>
            <person name="Brown A."/>
            <person name="Chapman S.B."/>
            <person name="Chen Z."/>
            <person name="Dunbar C."/>
            <person name="Freedman E."/>
            <person name="Gearin G."/>
            <person name="Gellesch M."/>
            <person name="Goldberg J."/>
            <person name="Griggs A."/>
            <person name="Gujja S."/>
            <person name="Heilman E."/>
            <person name="Heiman D."/>
            <person name="Howarth C."/>
            <person name="Larson L."/>
            <person name="Lui A."/>
            <person name="MacDonald P.J.P."/>
            <person name="Mehta T."/>
            <person name="Montmayeur A."/>
            <person name="Murphy C."/>
            <person name="Neiman D."/>
            <person name="Pearson M."/>
            <person name="Priest M."/>
            <person name="Roberts A."/>
            <person name="Saif S."/>
            <person name="Shea T."/>
            <person name="Shenoy N."/>
            <person name="Sisk P."/>
            <person name="Stolte C."/>
            <person name="Sykes S."/>
            <person name="White J."/>
            <person name="Yandava C."/>
            <person name="Nusbaum C."/>
            <person name="Birren B."/>
        </authorList>
    </citation>
    <scope>NUCLEOTIDE SEQUENCE [LARGE SCALE GENOMIC DNA]</scope>
    <source>
        <strain evidence="6 7">29_1</strain>
    </source>
</reference>
<accession>E7G652</accession>
<dbReference type="GO" id="GO:0004553">
    <property type="term" value="F:hydrolase activity, hydrolyzing O-glycosyl compounds"/>
    <property type="evidence" value="ECO:0007669"/>
    <property type="project" value="InterPro"/>
</dbReference>
<dbReference type="PANTHER" id="PTHR10963:SF55">
    <property type="entry name" value="GLYCOSIDE HYDROLASE FAMILY 16 PROTEIN"/>
    <property type="match status" value="1"/>
</dbReference>
<dbReference type="NCBIfam" id="TIGR01167">
    <property type="entry name" value="LPXTG_anchor"/>
    <property type="match status" value="1"/>
</dbReference>
<evidence type="ECO:0000256" key="3">
    <source>
        <dbReference type="SAM" id="Phobius"/>
    </source>
</evidence>
<keyword evidence="3" id="KW-0812">Transmembrane</keyword>
<dbReference type="GeneID" id="78229335"/>
<dbReference type="InterPro" id="IPR000757">
    <property type="entry name" value="Beta-glucanase-like"/>
</dbReference>
<proteinExistence type="inferred from homology"/>
<dbReference type="STRING" id="100884.GCA_000269565_01460"/>
<dbReference type="InterPro" id="IPR050546">
    <property type="entry name" value="Glycosyl_Hydrlase_16"/>
</dbReference>
<feature type="transmembrane region" description="Helical" evidence="3">
    <location>
        <begin position="846"/>
        <end position="865"/>
    </location>
</feature>
<dbReference type="CDD" id="cd08023">
    <property type="entry name" value="GH16_laminarinase_like"/>
    <property type="match status" value="1"/>
</dbReference>
<dbReference type="PANTHER" id="PTHR10963">
    <property type="entry name" value="GLYCOSYL HYDROLASE-RELATED"/>
    <property type="match status" value="1"/>
</dbReference>
<protein>
    <recommendedName>
        <fullName evidence="5">GH16 domain-containing protein</fullName>
    </recommendedName>
</protein>
<dbReference type="RefSeq" id="WP_008787368.1">
    <property type="nucleotide sequence ID" value="NZ_AKCB01000001.1"/>
</dbReference>
<dbReference type="EMBL" id="ADKX01000001">
    <property type="protein sequence ID" value="EFW06703.1"/>
    <property type="molecule type" value="Genomic_DNA"/>
</dbReference>
<dbReference type="InterPro" id="IPR013320">
    <property type="entry name" value="ConA-like_dom_sf"/>
</dbReference>
<sequence length="872" mass="96120">MKGKVTKLILTSLLIAGTVVTATPSLSDVHALTGPEYDLIELQRNRLIQNGDFEKGTANWTSLVSAEVSSDSHVKGNYSGKIKPNTDSHANGHIWQAVTLEKNTDYILKGKIKIISTAQDSTAALVIKSGTLDNPSNVDQDTIVSTTAEWQEAIIEFNSGDMTNFIVGMDRWAENANEALKNSSAYLDDVTLTKVGAEEPDETYDITWWDDFNGTSLDTIKWDYELGHIRGLEQQHYVRSDENVYVKDGKLTIKATDRPVESQYNVGGRQVIYNSGSIRTHDNKQYLYGRFETKAKLPKGKGVFPAFWTLGSDFTLDGVINDAQGHGWPSCGEVDIMELIGDGSDGSARNRTVYQTLHYSSVEGGSADNGKYAGNGTAYTIPSGNFNDDYHIFGLNWTKGKMEWYVDDQIVRTVDYSDDQAAVDALDKPQYIQFNLAMGGAWPGEVGTNLAGTTYDVDYVYYGQTDQQKADAAEYYANAPKLNGTQNITMQQGDIPDLLANVSASEGYHVDYSIDDDSFFDNDAGNSSVHLVINSDANKDKLAILDPGEYTLYYTAIPDDLTVSPRKYTRETVKLTVQERTFPTDFTLTGVYGETLSTIGLPENWTWEQPNTILNQYQNQFKVNYSQNGFTTSTTVSVKLVSADKTNLSELMKKAETYIQSETYTDDSISLLKNEVQKAQAIMNKTDATKEDVATAIQNLNTAIAQLEKKPNVEPPVTPPESNDDKYIINDGKEVTVQPGEAVSFRSNASIEKFKEVLLDGKVLDSQYYTVKEGSTIITLHPEFTKTLSEGQHTLIIVSTDGQATAKFGVEASTSNPVDPSKPNINDTSNNQNKPSTNQPQTGDSVQVTALFGLFIISGALGYFMSKKHKKI</sequence>
<dbReference type="SUPFAM" id="SSF49899">
    <property type="entry name" value="Concanavalin A-like lectins/glucanases"/>
    <property type="match status" value="1"/>
</dbReference>
<dbReference type="Proteomes" id="UP000003157">
    <property type="component" value="Unassembled WGS sequence"/>
</dbReference>
<keyword evidence="7" id="KW-1185">Reference proteome</keyword>
<feature type="chain" id="PRO_5039425912" description="GH16 domain-containing protein" evidence="4">
    <location>
        <begin position="23"/>
        <end position="872"/>
    </location>
</feature>
<comment type="similarity">
    <text evidence="1">Belongs to the glycosyl hydrolase 16 family.</text>
</comment>
<gene>
    <name evidence="6" type="ORF">HMPREF9488_00240</name>
</gene>
<evidence type="ECO:0000313" key="7">
    <source>
        <dbReference type="Proteomes" id="UP000003157"/>
    </source>
</evidence>
<dbReference type="OrthoDB" id="9809583at2"/>
<dbReference type="GO" id="GO:0005975">
    <property type="term" value="P:carbohydrate metabolic process"/>
    <property type="evidence" value="ECO:0007669"/>
    <property type="project" value="InterPro"/>
</dbReference>
<keyword evidence="3" id="KW-1133">Transmembrane helix</keyword>
<feature type="signal peptide" evidence="4">
    <location>
        <begin position="1"/>
        <end position="22"/>
    </location>
</feature>
<name>E7G652_9FIRM</name>
<comment type="caution">
    <text evidence="6">The sequence shown here is derived from an EMBL/GenBank/DDBJ whole genome shotgun (WGS) entry which is preliminary data.</text>
</comment>
<organism evidence="6 7">
    <name type="scientific">Coprobacillus cateniformis</name>
    <dbReference type="NCBI Taxonomy" id="100884"/>
    <lineage>
        <taxon>Bacteria</taxon>
        <taxon>Bacillati</taxon>
        <taxon>Bacillota</taxon>
        <taxon>Erysipelotrichia</taxon>
        <taxon>Erysipelotrichales</taxon>
        <taxon>Coprobacillaceae</taxon>
        <taxon>Coprobacillus</taxon>
    </lineage>
</organism>
<dbReference type="Pfam" id="PF00722">
    <property type="entry name" value="Glyco_hydro_16"/>
    <property type="match status" value="1"/>
</dbReference>
<dbReference type="AlphaFoldDB" id="E7G652"/>
<keyword evidence="4" id="KW-0732">Signal</keyword>